<name>A0A8A4TXP0_SULCO</name>
<dbReference type="KEGG" id="scor:J3U87_16165"/>
<keyword evidence="1" id="KW-0812">Transmembrane</keyword>
<feature type="transmembrane region" description="Helical" evidence="1">
    <location>
        <begin position="235"/>
        <end position="258"/>
    </location>
</feature>
<evidence type="ECO:0008006" key="4">
    <source>
        <dbReference type="Google" id="ProtNLM"/>
    </source>
</evidence>
<dbReference type="PANTHER" id="PTHR43044:SF1">
    <property type="entry name" value="QUINOL:CYTOCHROME C OXIDOREDUCTASE QUINONE-BINDING SUBUNIT 2"/>
    <property type="match status" value="1"/>
</dbReference>
<keyword evidence="1" id="KW-0472">Membrane</keyword>
<dbReference type="RefSeq" id="WP_237384081.1">
    <property type="nucleotide sequence ID" value="NZ_CP071793.1"/>
</dbReference>
<keyword evidence="1" id="KW-1133">Transmembrane helix</keyword>
<proteinExistence type="predicted"/>
<feature type="transmembrane region" description="Helical" evidence="1">
    <location>
        <begin position="204"/>
        <end position="223"/>
    </location>
</feature>
<gene>
    <name evidence="2" type="ORF">J3U87_16165</name>
</gene>
<reference evidence="2" key="1">
    <citation type="submission" date="2021-03" db="EMBL/GenBank/DDBJ databases">
        <title>Acanthopleuribacteraceae sp. M133.</title>
        <authorList>
            <person name="Wang G."/>
        </authorList>
    </citation>
    <scope>NUCLEOTIDE SEQUENCE</scope>
    <source>
        <strain evidence="2">M133</strain>
    </source>
</reference>
<organism evidence="2 3">
    <name type="scientific">Sulfidibacter corallicola</name>
    <dbReference type="NCBI Taxonomy" id="2818388"/>
    <lineage>
        <taxon>Bacteria</taxon>
        <taxon>Pseudomonadati</taxon>
        <taxon>Acidobacteriota</taxon>
        <taxon>Holophagae</taxon>
        <taxon>Acanthopleuribacterales</taxon>
        <taxon>Acanthopleuribacteraceae</taxon>
        <taxon>Sulfidibacter</taxon>
    </lineage>
</organism>
<dbReference type="Proteomes" id="UP000663929">
    <property type="component" value="Chromosome"/>
</dbReference>
<evidence type="ECO:0000313" key="3">
    <source>
        <dbReference type="Proteomes" id="UP000663929"/>
    </source>
</evidence>
<sequence length="449" mass="50739">MHHHHSDYVDVVSAKGPAKLSSTTKAIFILMILVGFGVFGVLAFGIQGKERLGWIAFLHNTYFFTLLSAAGVVTAAIMQVTRSHWGRTIKRFAEATGAFLPFAFVCILVLYLGVEHLYEWDADKEALHHYHNKHIWLEKNFWFVRQLVWVGALIVVSKVFLKWSTRPDQGLAHEKNPQLWSGVSGWKGAASEIESCQAKQSKWAVFYCIAFPVCVSMLAYDLIMSLDFRWFSAMFGGWNFTTAILTGWSSMVIISYLMSTRFGVDHYISKPVYHDLGKLTFGFTVVWGYLFFAQWLVIWYGNLGHETGYLLTRFYDPVWRPLSLCVFAGVFLIPFIIGLSKQIKMSPKTFGPLALLSLGAVWLERFILIAPASMYFNRNEGKYWSENPFGPNGETLGEPLGNAVSILMADAAVALGFLGVFGLLYAGWLYKRPIMVISDPRLDMGVNRH</sequence>
<feature type="transmembrane region" description="Helical" evidence="1">
    <location>
        <begin position="321"/>
        <end position="340"/>
    </location>
</feature>
<keyword evidence="3" id="KW-1185">Reference proteome</keyword>
<protein>
    <recommendedName>
        <fullName evidence="4">Molybdopterin oxidoreductase</fullName>
    </recommendedName>
</protein>
<feature type="transmembrane region" description="Helical" evidence="1">
    <location>
        <begin position="352"/>
        <end position="376"/>
    </location>
</feature>
<dbReference type="AlphaFoldDB" id="A0A8A4TXP0"/>
<evidence type="ECO:0000256" key="1">
    <source>
        <dbReference type="SAM" id="Phobius"/>
    </source>
</evidence>
<accession>A0A8A4TXP0</accession>
<feature type="transmembrane region" description="Helical" evidence="1">
    <location>
        <begin position="92"/>
        <end position="114"/>
    </location>
</feature>
<feature type="transmembrane region" description="Helical" evidence="1">
    <location>
        <begin position="26"/>
        <end position="46"/>
    </location>
</feature>
<dbReference type="EMBL" id="CP071793">
    <property type="protein sequence ID" value="QTD53981.1"/>
    <property type="molecule type" value="Genomic_DNA"/>
</dbReference>
<feature type="transmembrane region" description="Helical" evidence="1">
    <location>
        <begin position="52"/>
        <end position="80"/>
    </location>
</feature>
<evidence type="ECO:0000313" key="2">
    <source>
        <dbReference type="EMBL" id="QTD53981.1"/>
    </source>
</evidence>
<dbReference type="PANTHER" id="PTHR43044">
    <property type="match status" value="1"/>
</dbReference>
<feature type="transmembrane region" description="Helical" evidence="1">
    <location>
        <begin position="406"/>
        <end position="430"/>
    </location>
</feature>
<feature type="transmembrane region" description="Helical" evidence="1">
    <location>
        <begin position="279"/>
        <end position="301"/>
    </location>
</feature>